<proteinExistence type="predicted"/>
<dbReference type="Proteomes" id="UP000639396">
    <property type="component" value="Unassembled WGS sequence"/>
</dbReference>
<keyword evidence="2" id="KW-1185">Reference proteome</keyword>
<sequence>MGGIPLDDEQYSQSIEKLKESFEAGTVKFRNDNNRAYIPNQVYTDRLERVLEGIWSKDIREIEINIPHSFVKAVVRVYIGSYFRDGSAIAEITSQGVSNAEDRAKNAAFIEALDTWVMGWRDLAQHNDDWGKNPALAHLRSAPVPGGVQPPSSSRKSGP</sequence>
<gene>
    <name evidence="1" type="ORF">IDH45_17430</name>
</gene>
<dbReference type="EMBL" id="JACXJA010000022">
    <property type="protein sequence ID" value="MBD2863774.1"/>
    <property type="molecule type" value="Genomic_DNA"/>
</dbReference>
<dbReference type="AlphaFoldDB" id="A0A927C999"/>
<accession>A0A927C999</accession>
<evidence type="ECO:0000313" key="2">
    <source>
        <dbReference type="Proteomes" id="UP000639396"/>
    </source>
</evidence>
<reference evidence="1" key="1">
    <citation type="submission" date="2020-09" db="EMBL/GenBank/DDBJ databases">
        <title>A novel bacterium of genus Paenibacillus, isolated from South China Sea.</title>
        <authorList>
            <person name="Huang H."/>
            <person name="Mo K."/>
            <person name="Hu Y."/>
        </authorList>
    </citation>
    <scope>NUCLEOTIDE SEQUENCE</scope>
    <source>
        <strain evidence="1">IB182363</strain>
    </source>
</reference>
<name>A0A927C999_9BACL</name>
<protein>
    <submittedName>
        <fullName evidence="1">Uncharacterized protein</fullName>
    </submittedName>
</protein>
<comment type="caution">
    <text evidence="1">The sequence shown here is derived from an EMBL/GenBank/DDBJ whole genome shotgun (WGS) entry which is preliminary data.</text>
</comment>
<dbReference type="RefSeq" id="WP_190929403.1">
    <property type="nucleotide sequence ID" value="NZ_JACXJA010000022.1"/>
</dbReference>
<organism evidence="1 2">
    <name type="scientific">Paenibacillus oceani</name>
    <dbReference type="NCBI Taxonomy" id="2772510"/>
    <lineage>
        <taxon>Bacteria</taxon>
        <taxon>Bacillati</taxon>
        <taxon>Bacillota</taxon>
        <taxon>Bacilli</taxon>
        <taxon>Bacillales</taxon>
        <taxon>Paenibacillaceae</taxon>
        <taxon>Paenibacillus</taxon>
    </lineage>
</organism>
<evidence type="ECO:0000313" key="1">
    <source>
        <dbReference type="EMBL" id="MBD2863774.1"/>
    </source>
</evidence>